<sequence length="217" mass="23580">MERLICVLVGYVFGLIQTGYLYGKKNGVDLRKKGSGNAGTTNALRTMGWKAGGVTLLGDCFKCVAAVVVVHMIYGKTHTDMMPLLSMYAGMGVVLGHNYPFYLKFKGGKGIAATAGLIISTTNIWIVLICLAAFIAIVATTRYVSLGSMTVVTIYLISVIVYGQHGGFHVENVAYLHEMYGIATFLMILAFWRHRANIKRLLSGTENKISVGGKDKK</sequence>
<evidence type="ECO:0000313" key="17">
    <source>
        <dbReference type="Proteomes" id="UP000095597"/>
    </source>
</evidence>
<dbReference type="EMBL" id="WWSC01000002">
    <property type="protein sequence ID" value="MZK40500.1"/>
    <property type="molecule type" value="Genomic_DNA"/>
</dbReference>
<dbReference type="EMBL" id="JAAIOD010000001">
    <property type="protein sequence ID" value="NSE56612.1"/>
    <property type="molecule type" value="Genomic_DNA"/>
</dbReference>
<keyword evidence="8 10" id="KW-0594">Phospholipid biosynthesis</keyword>
<reference evidence="15" key="3">
    <citation type="journal article" date="2020" name="Cell Host Microbe">
        <title>Functional and Genomic Variation between Human-Derived Isolates of Lachnospiraceae Reveals Inter- and Intra-Species Diversity.</title>
        <authorList>
            <person name="Sorbara M.T."/>
            <person name="Littmann E.R."/>
            <person name="Fontana E."/>
            <person name="Moody T.U."/>
            <person name="Kohout C.E."/>
            <person name="Gjonbalaj M."/>
            <person name="Eaton V."/>
            <person name="Seok R."/>
            <person name="Leiner I.M."/>
            <person name="Pamer E.G."/>
        </authorList>
    </citation>
    <scope>NUCLEOTIDE SEQUENCE</scope>
    <source>
        <strain evidence="15">MSK.10.16</strain>
    </source>
</reference>
<evidence type="ECO:0000313" key="19">
    <source>
        <dbReference type="Proteomes" id="UP000472916"/>
    </source>
</evidence>
<evidence type="ECO:0000256" key="4">
    <source>
        <dbReference type="ARBA" id="ARBA00022692"/>
    </source>
</evidence>
<dbReference type="Pfam" id="PF02660">
    <property type="entry name" value="G3P_acyltransf"/>
    <property type="match status" value="1"/>
</dbReference>
<dbReference type="Proteomes" id="UP000095439">
    <property type="component" value="Unassembled WGS sequence"/>
</dbReference>
<evidence type="ECO:0000256" key="2">
    <source>
        <dbReference type="ARBA" id="ARBA00022516"/>
    </source>
</evidence>
<evidence type="ECO:0000256" key="8">
    <source>
        <dbReference type="ARBA" id="ARBA00023209"/>
    </source>
</evidence>
<evidence type="ECO:0000256" key="3">
    <source>
        <dbReference type="ARBA" id="ARBA00022679"/>
    </source>
</evidence>
<reference evidence="15" key="4">
    <citation type="submission" date="2020-02" db="EMBL/GenBank/DDBJ databases">
        <authorList>
            <person name="Littmann E."/>
            <person name="Sorbara M."/>
        </authorList>
    </citation>
    <scope>NUCLEOTIDE SEQUENCE</scope>
    <source>
        <strain evidence="15">MSK.10.16</strain>
    </source>
</reference>
<evidence type="ECO:0000256" key="9">
    <source>
        <dbReference type="ARBA" id="ARBA00023264"/>
    </source>
</evidence>
<dbReference type="Proteomes" id="UP000724058">
    <property type="component" value="Unassembled WGS sequence"/>
</dbReference>
<evidence type="ECO:0000256" key="7">
    <source>
        <dbReference type="ARBA" id="ARBA00023136"/>
    </source>
</evidence>
<keyword evidence="5 10" id="KW-1133">Transmembrane helix</keyword>
<feature type="transmembrane region" description="Helical" evidence="10">
    <location>
        <begin position="174"/>
        <end position="192"/>
    </location>
</feature>
<dbReference type="NCBIfam" id="TIGR00023">
    <property type="entry name" value="glycerol-3-phosphate 1-O-acyltransferase PlsY"/>
    <property type="match status" value="1"/>
</dbReference>
<keyword evidence="7 10" id="KW-0472">Membrane</keyword>
<dbReference type="GeneID" id="93136669"/>
<evidence type="ECO:0000313" key="14">
    <source>
        <dbReference type="EMBL" id="MZK40500.1"/>
    </source>
</evidence>
<dbReference type="GO" id="GO:0005886">
    <property type="term" value="C:plasma membrane"/>
    <property type="evidence" value="ECO:0007669"/>
    <property type="project" value="UniProtKB-SubCell"/>
</dbReference>
<dbReference type="HAMAP" id="MF_01043">
    <property type="entry name" value="PlsY"/>
    <property type="match status" value="1"/>
</dbReference>
<dbReference type="GO" id="GO:0043772">
    <property type="term" value="F:acyl-phosphate glycerol-3-phosphate acyltransferase activity"/>
    <property type="evidence" value="ECO:0007669"/>
    <property type="project" value="UniProtKB-UniRule"/>
</dbReference>
<dbReference type="SMART" id="SM01207">
    <property type="entry name" value="G3P_acyltransf"/>
    <property type="match status" value="1"/>
</dbReference>
<evidence type="ECO:0000313" key="12">
    <source>
        <dbReference type="EMBL" id="CUN63782.1"/>
    </source>
</evidence>
<feature type="transmembrane region" description="Helical" evidence="10">
    <location>
        <begin position="111"/>
        <end position="136"/>
    </location>
</feature>
<evidence type="ECO:0000313" key="11">
    <source>
        <dbReference type="EMBL" id="CUM78375.1"/>
    </source>
</evidence>
<keyword evidence="11" id="KW-0012">Acyltransferase</keyword>
<comment type="pathway">
    <text evidence="10">Lipid metabolism; phospholipid metabolism.</text>
</comment>
<dbReference type="Proteomes" id="UP000449249">
    <property type="component" value="Unassembled WGS sequence"/>
</dbReference>
<comment type="similarity">
    <text evidence="10">Belongs to the PlsY family.</text>
</comment>
<reference evidence="18 19" key="2">
    <citation type="journal article" date="2019" name="Nat. Med.">
        <title>A library of human gut bacterial isolates paired with longitudinal multiomics data enables mechanistic microbiome research.</title>
        <authorList>
            <person name="Poyet M."/>
            <person name="Groussin M."/>
            <person name="Gibbons S.M."/>
            <person name="Avila-Pacheco J."/>
            <person name="Jiang X."/>
            <person name="Kearney S.M."/>
            <person name="Perrotta A.R."/>
            <person name="Berdy B."/>
            <person name="Zhao S."/>
            <person name="Lieberman T.D."/>
            <person name="Swanson P.K."/>
            <person name="Smith M."/>
            <person name="Roesemann S."/>
            <person name="Alexander J.E."/>
            <person name="Rich S.A."/>
            <person name="Livny J."/>
            <person name="Vlamakis H."/>
            <person name="Clish C."/>
            <person name="Bullock K."/>
            <person name="Deik A."/>
            <person name="Scott J."/>
            <person name="Pierce K.A."/>
            <person name="Xavier R.J."/>
            <person name="Alm E.J."/>
        </authorList>
    </citation>
    <scope>NUCLEOTIDE SEQUENCE [LARGE SCALE GENOMIC DNA]</scope>
    <source>
        <strain evidence="13 18">BIOML-A1</strain>
        <strain evidence="14 19">BIOML-A6</strain>
    </source>
</reference>
<gene>
    <name evidence="10 11" type="primary">plsY</name>
    <name evidence="12" type="ORF">ERS852423_01036</name>
    <name evidence="11" type="ORF">ERS852573_00527</name>
    <name evidence="15" type="ORF">G4332_00470</name>
    <name evidence="14" type="ORF">GT528_01980</name>
    <name evidence="13" type="ORF">GT576_05490</name>
</gene>
<keyword evidence="3 10" id="KW-0808">Transferase</keyword>
<keyword evidence="9 10" id="KW-1208">Phospholipid metabolism</keyword>
<keyword evidence="1 10" id="KW-1003">Cell membrane</keyword>
<comment type="function">
    <text evidence="10">Catalyzes the transfer of an acyl group from acyl-phosphate (acyl-PO(4)) to glycerol-3-phosphate (G3P) to form lysophosphatidic acid (LPA). This enzyme utilizes acyl-phosphate as fatty acyl donor, but not acyl-CoA or acyl-ACP.</text>
</comment>
<organism evidence="11 17">
    <name type="scientific">Dorea longicatena</name>
    <dbReference type="NCBI Taxonomy" id="88431"/>
    <lineage>
        <taxon>Bacteria</taxon>
        <taxon>Bacillati</taxon>
        <taxon>Bacillota</taxon>
        <taxon>Clostridia</taxon>
        <taxon>Lachnospirales</taxon>
        <taxon>Lachnospiraceae</taxon>
        <taxon>Dorea</taxon>
    </lineage>
</organism>
<dbReference type="AlphaFoldDB" id="A0A173RKS1"/>
<dbReference type="EC" id="2.3.1.275" evidence="10"/>
<protein>
    <recommendedName>
        <fullName evidence="10">Glycerol-3-phosphate acyltransferase</fullName>
    </recommendedName>
    <alternativeName>
        <fullName evidence="10">Acyl-PO4 G3P acyltransferase</fullName>
    </alternativeName>
    <alternativeName>
        <fullName evidence="10">Acyl-phosphate--glycerol-3-phosphate acyltransferase</fullName>
    </alternativeName>
    <alternativeName>
        <fullName evidence="10">G3P acyltransferase</fullName>
        <shortName evidence="10">GPAT</shortName>
        <ecNumber evidence="10">2.3.1.275</ecNumber>
    </alternativeName>
    <alternativeName>
        <fullName evidence="10">Lysophosphatidic acid synthase</fullName>
        <shortName evidence="10">LPA synthase</shortName>
    </alternativeName>
</protein>
<evidence type="ECO:0000256" key="10">
    <source>
        <dbReference type="HAMAP-Rule" id="MF_01043"/>
    </source>
</evidence>
<evidence type="ECO:0000313" key="15">
    <source>
        <dbReference type="EMBL" id="NSE56612.1"/>
    </source>
</evidence>
<evidence type="ECO:0000256" key="6">
    <source>
        <dbReference type="ARBA" id="ARBA00023098"/>
    </source>
</evidence>
<dbReference type="PANTHER" id="PTHR30309:SF0">
    <property type="entry name" value="GLYCEROL-3-PHOSPHATE ACYLTRANSFERASE-RELATED"/>
    <property type="match status" value="1"/>
</dbReference>
<dbReference type="eggNOG" id="COG0344">
    <property type="taxonomic scope" value="Bacteria"/>
</dbReference>
<dbReference type="EMBL" id="CYYY01000003">
    <property type="protein sequence ID" value="CUN63782.1"/>
    <property type="molecule type" value="Genomic_DNA"/>
</dbReference>
<dbReference type="PANTHER" id="PTHR30309">
    <property type="entry name" value="INNER MEMBRANE PROTEIN YGIH"/>
    <property type="match status" value="1"/>
</dbReference>
<name>A0A173RKS1_9FIRM</name>
<evidence type="ECO:0000256" key="1">
    <source>
        <dbReference type="ARBA" id="ARBA00022475"/>
    </source>
</evidence>
<dbReference type="OrthoDB" id="9777124at2"/>
<dbReference type="Proteomes" id="UP000095597">
    <property type="component" value="Unassembled WGS sequence"/>
</dbReference>
<feature type="transmembrane region" description="Helical" evidence="10">
    <location>
        <begin position="47"/>
        <end position="74"/>
    </location>
</feature>
<keyword evidence="6 10" id="KW-0443">Lipid metabolism</keyword>
<comment type="subunit">
    <text evidence="10">Probably interacts with PlsX.</text>
</comment>
<evidence type="ECO:0000256" key="5">
    <source>
        <dbReference type="ARBA" id="ARBA00022989"/>
    </source>
</evidence>
<dbReference type="UniPathway" id="UPA00085"/>
<proteinExistence type="inferred from homology"/>
<accession>A0A173RKS1</accession>
<keyword evidence="2 10" id="KW-0444">Lipid biosynthesis</keyword>
<dbReference type="GO" id="GO:0008654">
    <property type="term" value="P:phospholipid biosynthetic process"/>
    <property type="evidence" value="ECO:0007669"/>
    <property type="project" value="UniProtKB-UniRule"/>
</dbReference>
<evidence type="ECO:0000313" key="13">
    <source>
        <dbReference type="EMBL" id="MZK09798.1"/>
    </source>
</evidence>
<reference evidence="16 17" key="1">
    <citation type="submission" date="2015-09" db="EMBL/GenBank/DDBJ databases">
        <authorList>
            <consortium name="Pathogen Informatics"/>
        </authorList>
    </citation>
    <scope>NUCLEOTIDE SEQUENCE [LARGE SCALE GENOMIC DNA]</scope>
    <source>
        <strain evidence="12 16">2789STDY5608866</strain>
        <strain evidence="11 17">2789STDY5834961</strain>
    </source>
</reference>
<evidence type="ECO:0000313" key="18">
    <source>
        <dbReference type="Proteomes" id="UP000449249"/>
    </source>
</evidence>
<dbReference type="EMBL" id="WWSH01000003">
    <property type="protein sequence ID" value="MZK09798.1"/>
    <property type="molecule type" value="Genomic_DNA"/>
</dbReference>
<dbReference type="RefSeq" id="WP_006426730.1">
    <property type="nucleotide sequence ID" value="NZ_CABIWY010000003.1"/>
</dbReference>
<feature type="transmembrane region" description="Helical" evidence="10">
    <location>
        <begin position="143"/>
        <end position="162"/>
    </location>
</feature>
<comment type="catalytic activity">
    <reaction evidence="10">
        <text>an acyl phosphate + sn-glycerol 3-phosphate = a 1-acyl-sn-glycero-3-phosphate + phosphate</text>
        <dbReference type="Rhea" id="RHEA:34075"/>
        <dbReference type="ChEBI" id="CHEBI:43474"/>
        <dbReference type="ChEBI" id="CHEBI:57597"/>
        <dbReference type="ChEBI" id="CHEBI:57970"/>
        <dbReference type="ChEBI" id="CHEBI:59918"/>
        <dbReference type="EC" id="2.3.1.275"/>
    </reaction>
</comment>
<dbReference type="EMBL" id="CYXO01000002">
    <property type="protein sequence ID" value="CUM78375.1"/>
    <property type="molecule type" value="Genomic_DNA"/>
</dbReference>
<dbReference type="InterPro" id="IPR003811">
    <property type="entry name" value="G3P_acylTferase_PlsY"/>
</dbReference>
<dbReference type="Proteomes" id="UP000472916">
    <property type="component" value="Unassembled WGS sequence"/>
</dbReference>
<keyword evidence="4 10" id="KW-0812">Transmembrane</keyword>
<comment type="subcellular location">
    <subcellularLocation>
        <location evidence="10">Cell membrane</location>
        <topology evidence="10">Multi-pass membrane protein</topology>
    </subcellularLocation>
</comment>
<evidence type="ECO:0000313" key="16">
    <source>
        <dbReference type="Proteomes" id="UP000095439"/>
    </source>
</evidence>